<dbReference type="SUPFAM" id="SSF161098">
    <property type="entry name" value="MetI-like"/>
    <property type="match status" value="1"/>
</dbReference>
<evidence type="ECO:0000256" key="2">
    <source>
        <dbReference type="ARBA" id="ARBA00022448"/>
    </source>
</evidence>
<keyword evidence="6 7" id="KW-0472">Membrane</keyword>
<dbReference type="Pfam" id="PF12911">
    <property type="entry name" value="OppC_N"/>
    <property type="match status" value="1"/>
</dbReference>
<feature type="transmembrane region" description="Helical" evidence="7">
    <location>
        <begin position="216"/>
        <end position="238"/>
    </location>
</feature>
<feature type="transmembrane region" description="Helical" evidence="7">
    <location>
        <begin position="270"/>
        <end position="292"/>
    </location>
</feature>
<gene>
    <name evidence="9" type="ORF">HIJ39_17760</name>
</gene>
<feature type="transmembrane region" description="Helical" evidence="7">
    <location>
        <begin position="97"/>
        <end position="125"/>
    </location>
</feature>
<dbReference type="AlphaFoldDB" id="A0A7Y0Q4M3"/>
<evidence type="ECO:0000256" key="7">
    <source>
        <dbReference type="RuleBase" id="RU363032"/>
    </source>
</evidence>
<dbReference type="PANTHER" id="PTHR43386">
    <property type="entry name" value="OLIGOPEPTIDE TRANSPORT SYSTEM PERMEASE PROTEIN APPC"/>
    <property type="match status" value="1"/>
</dbReference>
<comment type="similarity">
    <text evidence="7">Belongs to the binding-protein-dependent transport system permease family.</text>
</comment>
<comment type="caution">
    <text evidence="9">The sequence shown here is derived from an EMBL/GenBank/DDBJ whole genome shotgun (WGS) entry which is preliminary data.</text>
</comment>
<name>A0A7Y0Q4M3_9FIRM</name>
<evidence type="ECO:0000256" key="1">
    <source>
        <dbReference type="ARBA" id="ARBA00004651"/>
    </source>
</evidence>
<evidence type="ECO:0000256" key="6">
    <source>
        <dbReference type="ARBA" id="ARBA00023136"/>
    </source>
</evidence>
<evidence type="ECO:0000256" key="3">
    <source>
        <dbReference type="ARBA" id="ARBA00022475"/>
    </source>
</evidence>
<proteinExistence type="inferred from homology"/>
<evidence type="ECO:0000313" key="10">
    <source>
        <dbReference type="Proteomes" id="UP000533476"/>
    </source>
</evidence>
<dbReference type="EMBL" id="JABBVZ010000090">
    <property type="protein sequence ID" value="NMP24181.1"/>
    <property type="molecule type" value="Genomic_DNA"/>
</dbReference>
<dbReference type="Gene3D" id="1.10.3720.10">
    <property type="entry name" value="MetI-like"/>
    <property type="match status" value="1"/>
</dbReference>
<dbReference type="Proteomes" id="UP000533476">
    <property type="component" value="Unassembled WGS sequence"/>
</dbReference>
<feature type="transmembrane region" description="Helical" evidence="7">
    <location>
        <begin position="37"/>
        <end position="57"/>
    </location>
</feature>
<keyword evidence="5 7" id="KW-1133">Transmembrane helix</keyword>
<evidence type="ECO:0000256" key="5">
    <source>
        <dbReference type="ARBA" id="ARBA00022989"/>
    </source>
</evidence>
<evidence type="ECO:0000313" key="9">
    <source>
        <dbReference type="EMBL" id="NMP24181.1"/>
    </source>
</evidence>
<organism evidence="9 10">
    <name type="scientific">Sulfobacillus harzensis</name>
    <dbReference type="NCBI Taxonomy" id="2729629"/>
    <lineage>
        <taxon>Bacteria</taxon>
        <taxon>Bacillati</taxon>
        <taxon>Bacillota</taxon>
        <taxon>Clostridia</taxon>
        <taxon>Eubacteriales</taxon>
        <taxon>Clostridiales Family XVII. Incertae Sedis</taxon>
        <taxon>Sulfobacillus</taxon>
    </lineage>
</organism>
<dbReference type="RefSeq" id="WP_169102065.1">
    <property type="nucleotide sequence ID" value="NZ_JABBVZ010000090.1"/>
</dbReference>
<keyword evidence="3" id="KW-1003">Cell membrane</keyword>
<evidence type="ECO:0000256" key="4">
    <source>
        <dbReference type="ARBA" id="ARBA00022692"/>
    </source>
</evidence>
<dbReference type="InterPro" id="IPR035906">
    <property type="entry name" value="MetI-like_sf"/>
</dbReference>
<evidence type="ECO:0000259" key="8">
    <source>
        <dbReference type="PROSITE" id="PS50928"/>
    </source>
</evidence>
<comment type="subcellular location">
    <subcellularLocation>
        <location evidence="1 7">Cell membrane</location>
        <topology evidence="1 7">Multi-pass membrane protein</topology>
    </subcellularLocation>
</comment>
<protein>
    <submittedName>
        <fullName evidence="9">ABC transporter permease</fullName>
    </submittedName>
</protein>
<dbReference type="InterPro" id="IPR025966">
    <property type="entry name" value="OppC_N"/>
</dbReference>
<feature type="transmembrane region" description="Helical" evidence="7">
    <location>
        <begin position="137"/>
        <end position="154"/>
    </location>
</feature>
<accession>A0A7Y0Q4M3</accession>
<sequence length="304" mass="32901">MIARVPETDTPSTVTFVKGESFAKMAWRVVKARPSRVIGLAIIVLFTLMGLFGPLIYPHNLPIDPNAIYAPPSLKYPLGTDFEGTSNLALVITGARYVLFAALMAAIFTVVFGTGVGLVSGYFLGATDSILMRITDFILTIPGFPLLVVLSTVWNFGQPIAMGFVLGITGWGGLARAVRSQTLSLRERGFIEAARGMGLPWWHIVFREILPNMGPYIAMNLLVSVTGAIYAEVGLFYLGVVPFHVNNWGVMLNLAVFTGGAMQSPQALPYLLAPLVAILLLTLGVVLFLDALDEIFNPRLREAA</sequence>
<dbReference type="PANTHER" id="PTHR43386:SF1">
    <property type="entry name" value="D,D-DIPEPTIDE TRANSPORT SYSTEM PERMEASE PROTEIN DDPC-RELATED"/>
    <property type="match status" value="1"/>
</dbReference>
<dbReference type="GO" id="GO:0005886">
    <property type="term" value="C:plasma membrane"/>
    <property type="evidence" value="ECO:0007669"/>
    <property type="project" value="UniProtKB-SubCell"/>
</dbReference>
<keyword evidence="2 7" id="KW-0813">Transport</keyword>
<feature type="transmembrane region" description="Helical" evidence="7">
    <location>
        <begin position="160"/>
        <end position="178"/>
    </location>
</feature>
<keyword evidence="4 7" id="KW-0812">Transmembrane</keyword>
<dbReference type="InterPro" id="IPR000515">
    <property type="entry name" value="MetI-like"/>
</dbReference>
<dbReference type="CDD" id="cd06261">
    <property type="entry name" value="TM_PBP2"/>
    <property type="match status" value="1"/>
</dbReference>
<dbReference type="InterPro" id="IPR050366">
    <property type="entry name" value="BP-dependent_transpt_permease"/>
</dbReference>
<keyword evidence="10" id="KW-1185">Reference proteome</keyword>
<dbReference type="PROSITE" id="PS50928">
    <property type="entry name" value="ABC_TM1"/>
    <property type="match status" value="1"/>
</dbReference>
<feature type="domain" description="ABC transmembrane type-1" evidence="8">
    <location>
        <begin position="99"/>
        <end position="289"/>
    </location>
</feature>
<reference evidence="9 10" key="1">
    <citation type="submission" date="2020-04" db="EMBL/GenBank/DDBJ databases">
        <authorList>
            <person name="Zhang R."/>
            <person name="Schippers A."/>
        </authorList>
    </citation>
    <scope>NUCLEOTIDE SEQUENCE [LARGE SCALE GENOMIC DNA]</scope>
    <source>
        <strain evidence="9 10">DSM 109850</strain>
    </source>
</reference>
<dbReference type="Pfam" id="PF00528">
    <property type="entry name" value="BPD_transp_1"/>
    <property type="match status" value="1"/>
</dbReference>
<dbReference type="GO" id="GO:0055085">
    <property type="term" value="P:transmembrane transport"/>
    <property type="evidence" value="ECO:0007669"/>
    <property type="project" value="InterPro"/>
</dbReference>